<dbReference type="InterPro" id="IPR002669">
    <property type="entry name" value="UreD"/>
</dbReference>
<organism evidence="2 3">
    <name type="scientific">Gordonia alkaliphila</name>
    <dbReference type="NCBI Taxonomy" id="1053547"/>
    <lineage>
        <taxon>Bacteria</taxon>
        <taxon>Bacillati</taxon>
        <taxon>Actinomycetota</taxon>
        <taxon>Actinomycetes</taxon>
        <taxon>Mycobacteriales</taxon>
        <taxon>Gordoniaceae</taxon>
        <taxon>Gordonia</taxon>
    </lineage>
</organism>
<name>A0ABP8ZDA6_9ACTN</name>
<evidence type="ECO:0000313" key="2">
    <source>
        <dbReference type="EMBL" id="GAA4753608.1"/>
    </source>
</evidence>
<dbReference type="EMBL" id="BAABIE010000012">
    <property type="protein sequence ID" value="GAA4753608.1"/>
    <property type="molecule type" value="Genomic_DNA"/>
</dbReference>
<sequence>MSSTPEQPTVVEVECAPDRARVTMSAGAGAVLVPRLLGRTATSASIALVAGGALLLPGDRLDVRIAIGAACTVEIVEVGGTVAYGDPDTESMRRVPPSFWDVDVTLAAGARLAWMGREVVVAEGADLTRRLRLTAAAGATALLRETTVLGRSGERGGRARVTSTVDYADEPLLAEDTDFAGRRPVPGILGDARVLDSLLLVGRRPDPPVEDPALPGYLALEGPGALARHLGDHLHTSELGRLWTQWRTELLSPNGTAT</sequence>
<evidence type="ECO:0000256" key="1">
    <source>
        <dbReference type="ARBA" id="ARBA00023186"/>
    </source>
</evidence>
<dbReference type="Proteomes" id="UP001500822">
    <property type="component" value="Unassembled WGS sequence"/>
</dbReference>
<keyword evidence="1" id="KW-0143">Chaperone</keyword>
<evidence type="ECO:0000313" key="3">
    <source>
        <dbReference type="Proteomes" id="UP001500822"/>
    </source>
</evidence>
<gene>
    <name evidence="2" type="ORF">GCM10023217_26330</name>
</gene>
<accession>A0ABP8ZDA6</accession>
<dbReference type="RefSeq" id="WP_345313846.1">
    <property type="nucleotide sequence ID" value="NZ_BAABIE010000012.1"/>
</dbReference>
<comment type="caution">
    <text evidence="2">The sequence shown here is derived from an EMBL/GenBank/DDBJ whole genome shotgun (WGS) entry which is preliminary data.</text>
</comment>
<proteinExistence type="predicted"/>
<reference evidence="3" key="1">
    <citation type="journal article" date="2019" name="Int. J. Syst. Evol. Microbiol.">
        <title>The Global Catalogue of Microorganisms (GCM) 10K type strain sequencing project: providing services to taxonomists for standard genome sequencing and annotation.</title>
        <authorList>
            <consortium name="The Broad Institute Genomics Platform"/>
            <consortium name="The Broad Institute Genome Sequencing Center for Infectious Disease"/>
            <person name="Wu L."/>
            <person name="Ma J."/>
        </authorList>
    </citation>
    <scope>NUCLEOTIDE SEQUENCE [LARGE SCALE GENOMIC DNA]</scope>
    <source>
        <strain evidence="3">JCM 18077</strain>
    </source>
</reference>
<dbReference type="Pfam" id="PF01774">
    <property type="entry name" value="UreD"/>
    <property type="match status" value="1"/>
</dbReference>
<keyword evidence="3" id="KW-1185">Reference proteome</keyword>
<protein>
    <submittedName>
        <fullName evidence="2">Urease accessory protein UreD</fullName>
    </submittedName>
</protein>